<feature type="region of interest" description="Disordered" evidence="1">
    <location>
        <begin position="194"/>
        <end position="236"/>
    </location>
</feature>
<dbReference type="AlphaFoldDB" id="A0A2H4S924"/>
<organism evidence="2 3">
    <name type="scientific">Cordyceps militaris</name>
    <name type="common">Caterpillar fungus</name>
    <name type="synonym">Clavaria militaris</name>
    <dbReference type="NCBI Taxonomy" id="73501"/>
    <lineage>
        <taxon>Eukaryota</taxon>
        <taxon>Fungi</taxon>
        <taxon>Dikarya</taxon>
        <taxon>Ascomycota</taxon>
        <taxon>Pezizomycotina</taxon>
        <taxon>Sordariomycetes</taxon>
        <taxon>Hypocreomycetidae</taxon>
        <taxon>Hypocreales</taxon>
        <taxon>Cordycipitaceae</taxon>
        <taxon>Cordyceps</taxon>
    </lineage>
</organism>
<feature type="compositionally biased region" description="Basic and acidic residues" evidence="1">
    <location>
        <begin position="215"/>
        <end position="233"/>
    </location>
</feature>
<reference evidence="2 3" key="1">
    <citation type="journal article" date="2017" name="BMC Genomics">
        <title>Chromosome level assembly and secondary metabolite potential of the parasitic fungus Cordyceps militaris.</title>
        <authorList>
            <person name="Kramer G.J."/>
            <person name="Nodwell J.R."/>
        </authorList>
    </citation>
    <scope>NUCLEOTIDE SEQUENCE [LARGE SCALE GENOMIC DNA]</scope>
    <source>
        <strain evidence="2 3">ATCC 34164</strain>
    </source>
</reference>
<dbReference type="VEuPathDB" id="FungiDB:A9K55_002466"/>
<proteinExistence type="predicted"/>
<dbReference type="VEuPathDB" id="FungiDB:CCM_05088"/>
<feature type="compositionally biased region" description="Basic and acidic residues" evidence="1">
    <location>
        <begin position="130"/>
        <end position="154"/>
    </location>
</feature>
<accession>A0A2H4S924</accession>
<sequence length="442" mass="47894">MKRSTSAEHETPKKRRKSRVPYSSSPAQGHRTPKPPRSKEAKASSHELQKVLQSHKAESARVPSSAPHALLEPAAQLLETPPATSPPESLVSVMQKIPPSSGSVEMDLSDGEETPGEKKTAANRAATPREGQDETSDKGISAKKEEPAPEKNATEPKTPIIDLESAVTETPEPKPTEPADAKAAVVVEIMASPRQGTGASADDAMEIDPTSPSEQLKHEHQKSQARGDQDMPDHMSGTVVSSQWLLAKLNQLSAATLDADRIAIQQELLAMQASVAQLPRAVLTPPALPHRPGRSSSSTSAMQRLKLMEQLIKPQLAGSGFPWRGYKAKLVALCAGNEIHNADYRQRLAMVKEIIYLPEEMNLVRGGSAERIECAVRVCAMATEVLGRDGEVMVPNKEEMEMAAWMAAWMAGELQDVAWKAKVTGAWRKYWPGATTNTVMLD</sequence>
<feature type="compositionally biased region" description="Basic and acidic residues" evidence="1">
    <location>
        <begin position="1"/>
        <end position="11"/>
    </location>
</feature>
<feature type="region of interest" description="Disordered" evidence="1">
    <location>
        <begin position="1"/>
        <end position="162"/>
    </location>
</feature>
<dbReference type="EMBL" id="CP023322">
    <property type="protein sequence ID" value="ATY59601.1"/>
    <property type="molecule type" value="Genomic_DNA"/>
</dbReference>
<protein>
    <submittedName>
        <fullName evidence="2">Uncharacterized protein</fullName>
    </submittedName>
</protein>
<dbReference type="Proteomes" id="UP000323067">
    <property type="component" value="Chromosome iv"/>
</dbReference>
<evidence type="ECO:0000313" key="3">
    <source>
        <dbReference type="Proteomes" id="UP000323067"/>
    </source>
</evidence>
<evidence type="ECO:0000256" key="1">
    <source>
        <dbReference type="SAM" id="MobiDB-lite"/>
    </source>
</evidence>
<feature type="compositionally biased region" description="Basic and acidic residues" evidence="1">
    <location>
        <begin position="37"/>
        <end position="59"/>
    </location>
</feature>
<dbReference type="OrthoDB" id="4868006at2759"/>
<gene>
    <name evidence="2" type="ORF">A9K55_002466</name>
</gene>
<name>A0A2H4S924_CORMI</name>
<evidence type="ECO:0000313" key="2">
    <source>
        <dbReference type="EMBL" id="ATY59601.1"/>
    </source>
</evidence>